<dbReference type="EMBL" id="VCIZ01000012">
    <property type="protein sequence ID" value="TSP11003.1"/>
    <property type="molecule type" value="Genomic_DNA"/>
</dbReference>
<protein>
    <recommendedName>
        <fullName evidence="4">Bacterial type II secretion system protein E domain-containing protein</fullName>
    </recommendedName>
</protein>
<dbReference type="PANTHER" id="PTHR30258">
    <property type="entry name" value="TYPE II SECRETION SYSTEM PROTEIN GSPE-RELATED"/>
    <property type="match status" value="1"/>
</dbReference>
<accession>A0ABY3EK27</accession>
<feature type="domain" description="Bacterial type II secretion system protein E" evidence="4">
    <location>
        <begin position="229"/>
        <end position="524"/>
    </location>
</feature>
<keyword evidence="6" id="KW-1185">Reference proteome</keyword>
<dbReference type="Gene3D" id="3.30.450.90">
    <property type="match status" value="1"/>
</dbReference>
<comment type="similarity">
    <text evidence="1">Belongs to the GSP E family.</text>
</comment>
<dbReference type="PANTHER" id="PTHR30258:SF1">
    <property type="entry name" value="PROTEIN TRANSPORT PROTEIN HOFB HOMOLOG"/>
    <property type="match status" value="1"/>
</dbReference>
<dbReference type="RefSeq" id="WP_144200175.1">
    <property type="nucleotide sequence ID" value="NZ_CAJPVH010000008.1"/>
</dbReference>
<dbReference type="Proteomes" id="UP000318943">
    <property type="component" value="Unassembled WGS sequence"/>
</dbReference>
<evidence type="ECO:0000256" key="1">
    <source>
        <dbReference type="ARBA" id="ARBA00006611"/>
    </source>
</evidence>
<dbReference type="InterPro" id="IPR027417">
    <property type="entry name" value="P-loop_NTPase"/>
</dbReference>
<name>A0ABY3EK27_9BURK</name>
<organism evidence="5 6">
    <name type="scientific">Cupriavidus campinensis</name>
    <dbReference type="NCBI Taxonomy" id="151783"/>
    <lineage>
        <taxon>Bacteria</taxon>
        <taxon>Pseudomonadati</taxon>
        <taxon>Pseudomonadota</taxon>
        <taxon>Betaproteobacteria</taxon>
        <taxon>Burkholderiales</taxon>
        <taxon>Burkholderiaceae</taxon>
        <taxon>Cupriavidus</taxon>
    </lineage>
</organism>
<evidence type="ECO:0000313" key="5">
    <source>
        <dbReference type="EMBL" id="TSP11003.1"/>
    </source>
</evidence>
<reference evidence="5 6" key="1">
    <citation type="submission" date="2019-05" db="EMBL/GenBank/DDBJ databases">
        <title>Whole genome sequence analysis of Cupriavidus campinensis S14E4C strain.</title>
        <authorList>
            <person name="Abbaszade G."/>
            <person name="Szabo A."/>
            <person name="Toumi M."/>
            <person name="Toth E."/>
        </authorList>
    </citation>
    <scope>NUCLEOTIDE SEQUENCE [LARGE SCALE GENOMIC DNA]</scope>
    <source>
        <strain evidence="5 6">S14E4C</strain>
    </source>
</reference>
<dbReference type="Pfam" id="PF00437">
    <property type="entry name" value="T2SSE"/>
    <property type="match status" value="1"/>
</dbReference>
<keyword evidence="2" id="KW-0547">Nucleotide-binding</keyword>
<evidence type="ECO:0000259" key="4">
    <source>
        <dbReference type="Pfam" id="PF00437"/>
    </source>
</evidence>
<proteinExistence type="inferred from homology"/>
<dbReference type="Gene3D" id="3.40.50.300">
    <property type="entry name" value="P-loop containing nucleotide triphosphate hydrolases"/>
    <property type="match status" value="1"/>
</dbReference>
<evidence type="ECO:0000256" key="3">
    <source>
        <dbReference type="ARBA" id="ARBA00022840"/>
    </source>
</evidence>
<evidence type="ECO:0000256" key="2">
    <source>
        <dbReference type="ARBA" id="ARBA00022741"/>
    </source>
</evidence>
<dbReference type="SUPFAM" id="SSF52540">
    <property type="entry name" value="P-loop containing nucleoside triphosphate hydrolases"/>
    <property type="match status" value="1"/>
</dbReference>
<gene>
    <name evidence="5" type="ORF">FGG12_19255</name>
</gene>
<keyword evidence="3" id="KW-0067">ATP-binding</keyword>
<comment type="caution">
    <text evidence="5">The sequence shown here is derived from an EMBL/GenBank/DDBJ whole genome shotgun (WGS) entry which is preliminary data.</text>
</comment>
<dbReference type="InterPro" id="IPR001482">
    <property type="entry name" value="T2SS/T4SS_dom"/>
</dbReference>
<sequence>MMNLKSILGGKGQHGLPEGRDTYASVVALSPAPTRRLRYDFEEIQQVEDLLGDVRGLFRNLVPAGYEASCVALDVGFASTLIFCTPEFMASHHHQTLRQTLESKTISLEKELRVSAEMIAMLTDRFESKASVIGRTNTAEETRYTELYEDLIRGAKELNVADLHIRVGKRKSLIRVRRYGRMQDWRRLDSSVLVQALGAGFNSLSKSGSNSAGSFSVDRAINTITEHEFDGTPIQARFSSYPTVNDGCKIVIRILDNGAAPTPDALGYSKQQIALLIQAIVEPQGLIIFAGSTNSGKSTTMRALMAVHPFLSEIVTIAVEDPSEYDYGEYVEQYSLQRNADDLDEDVMRKLMAAFRSILRQDPDIIIMGETRDLMTMNFAAGMVQTGHLLMTSMHGDGAIDVLSRMHFELNVSTSLLSARKFVRAFTYQKLLPRLCSCSEKVDAVSLLSSEHVHALRHRFKLDLSKVRCANAAGCELCNKPGLKSGGVAGLTLAAEVMELDEEGRALLRNGDFAGLRRLWRSKRTSSYADEDTTGKTAFEHAIYKISQGVVDPRDVEREFGPLATFDLDEGTQ</sequence>
<evidence type="ECO:0000313" key="6">
    <source>
        <dbReference type="Proteomes" id="UP000318943"/>
    </source>
</evidence>